<dbReference type="GO" id="GO:0004386">
    <property type="term" value="F:helicase activity"/>
    <property type="evidence" value="ECO:0007669"/>
    <property type="project" value="UniProtKB-KW"/>
</dbReference>
<accession>A0ABT2ET55</accession>
<keyword evidence="8" id="KW-0238">DNA-binding</keyword>
<evidence type="ECO:0000256" key="8">
    <source>
        <dbReference type="ARBA" id="ARBA00023125"/>
    </source>
</evidence>
<dbReference type="PANTHER" id="PTHR30591:SF1">
    <property type="entry name" value="RECBCD ENZYME SUBUNIT RECC"/>
    <property type="match status" value="1"/>
</dbReference>
<dbReference type="InterPro" id="IPR038726">
    <property type="entry name" value="PDDEXK_AddAB-type"/>
</dbReference>
<keyword evidence="7" id="KW-0067">ATP-binding</keyword>
<dbReference type="Gene3D" id="3.40.50.300">
    <property type="entry name" value="P-loop containing nucleotide triphosphate hydrolases"/>
    <property type="match status" value="2"/>
</dbReference>
<sequence>MKVTVFLSPHWSTLQEKALTLWSENGTETLIVVPTTSMRSYWLSVLAEKVKGVSGDSVSVLDFLAYKLASSSANGLFRLASVLERKLAAIEARSELSLPEKWLTSGVVEAFINAVEELELHDLSPQAVQTAIPDDPTIQVLTQWWEAWSKILQQRGLWSLGDALKVATEGLQKGKIVPPKTQRVLVYGFTALTSARWNFLRVLLEAINDDDLRVYFFMPSDSNNPTAYGYSLPLLNRLKNELKAEVCQLTDHLPEEIQSLPTLLFCRHQARENPHPTDRIVYVGAAGEEQEVEMAFRILVHWRREGQLKRFSDALLVAHSLEPYLPALEAVSAKYGVPFVVVNEPVRQHKGLTNLLWAIWSARSTNWDGEALWRVLPSPYLRHPSAPEKPLLPEERQRDLLSLVRQKLVETGSRQWHEILKNRFPCEQFVDFVADFLHAVEQIPLRAPVSEYVSRWREVLKFVRPICKRDEEALQRLRRLLNSLEFWSAELSGEEFVSLLTEGCAEEVKEFSDAVRVASAEDARGQAASVAILLGMADGRFPPSPPMFELLTDKHREILTERLNLTTSLRFRRRPRKFNFATSLAQEQRMLFAEMLGIATERLVFTHPRTDPDGKPIARSIFLDEVEDALKATGYIWQEEERDLADVVLPEEVKDLAALPQGLKQAIDTREALVSSFFRAFTRRVELTGDEKALVGATLRNEEFRQRLLTEWQRWFNPQEGQWDGKGLEIDVRLLAERWKEKGLRVTALDDYGHCPFRFFARHILSLRQPKEVTYAIDPTTWGSVWHKIVAEFLKFVKSSEFPDIAVLREKADEVLKSDPTVSQIPEQVRQLLRSRIDSALESVWQAEKIQAQVWKPVEVETEFSLQVGELGDLPEVFREVKLVMRPDRVDVNPKGEYRVADYKTGSTPSQKRIRNGVFLQLPLYALTLQREGYAVKRAILLKLLSFTKSRDYSTGCDLTVEVRNRKSQMEIGAAIATAKSHTLSYLRQMTEANFTVLPFSFNDSCRYCDFKSLCRHHPLRLRERSEEIGAESEGDDT</sequence>
<protein>
    <submittedName>
        <fullName evidence="11">ATP-dependent helicase/DNAse subunit B</fullName>
    </submittedName>
</protein>
<dbReference type="Gene3D" id="3.90.320.10">
    <property type="match status" value="1"/>
</dbReference>
<organism evidence="11 12">
    <name type="scientific">Candidatus Fervidibacter sacchari</name>
    <dbReference type="NCBI Taxonomy" id="1448929"/>
    <lineage>
        <taxon>Bacteria</taxon>
        <taxon>Candidatus Fervidibacterota</taxon>
        <taxon>Candidatus Fervidibacter</taxon>
    </lineage>
</organism>
<proteinExistence type="predicted"/>
<dbReference type="Pfam" id="PF12705">
    <property type="entry name" value="PDDEXK_1"/>
    <property type="match status" value="1"/>
</dbReference>
<name>A0ABT2ET55_9BACT</name>
<dbReference type="InterPro" id="IPR011604">
    <property type="entry name" value="PDDEXK-like_dom_sf"/>
</dbReference>
<dbReference type="SUPFAM" id="SSF52540">
    <property type="entry name" value="P-loop containing nucleoside triphosphate hydrolases"/>
    <property type="match status" value="1"/>
</dbReference>
<evidence type="ECO:0000256" key="5">
    <source>
        <dbReference type="ARBA" id="ARBA00022806"/>
    </source>
</evidence>
<evidence type="ECO:0000256" key="3">
    <source>
        <dbReference type="ARBA" id="ARBA00022763"/>
    </source>
</evidence>
<evidence type="ECO:0000256" key="7">
    <source>
        <dbReference type="ARBA" id="ARBA00022840"/>
    </source>
</evidence>
<evidence type="ECO:0000256" key="1">
    <source>
        <dbReference type="ARBA" id="ARBA00022722"/>
    </source>
</evidence>
<keyword evidence="2" id="KW-0547">Nucleotide-binding</keyword>
<keyword evidence="12" id="KW-1185">Reference proteome</keyword>
<evidence type="ECO:0000256" key="6">
    <source>
        <dbReference type="ARBA" id="ARBA00022839"/>
    </source>
</evidence>
<dbReference type="EMBL" id="JANUCP010000004">
    <property type="protein sequence ID" value="MCS3920065.1"/>
    <property type="molecule type" value="Genomic_DNA"/>
</dbReference>
<keyword evidence="4" id="KW-0378">Hydrolase</keyword>
<keyword evidence="5 11" id="KW-0347">Helicase</keyword>
<evidence type="ECO:0000256" key="4">
    <source>
        <dbReference type="ARBA" id="ARBA00022801"/>
    </source>
</evidence>
<dbReference type="InterPro" id="IPR027417">
    <property type="entry name" value="P-loop_NTPase"/>
</dbReference>
<dbReference type="PANTHER" id="PTHR30591">
    <property type="entry name" value="RECBCD ENZYME SUBUNIT RECC"/>
    <property type="match status" value="1"/>
</dbReference>
<evidence type="ECO:0000313" key="12">
    <source>
        <dbReference type="Proteomes" id="UP001204798"/>
    </source>
</evidence>
<keyword evidence="6" id="KW-0269">Exonuclease</keyword>
<feature type="domain" description="PD-(D/E)XK endonuclease-like" evidence="10">
    <location>
        <begin position="746"/>
        <end position="1016"/>
    </location>
</feature>
<dbReference type="RefSeq" id="WP_259097418.1">
    <property type="nucleotide sequence ID" value="NZ_CP130454.1"/>
</dbReference>
<reference evidence="11 12" key="1">
    <citation type="submission" date="2022-08" db="EMBL/GenBank/DDBJ databases">
        <title>Bacterial and archaeal communities from various locations to study Microbial Dark Matter (Phase II).</title>
        <authorList>
            <person name="Stepanauskas R."/>
        </authorList>
    </citation>
    <scope>NUCLEOTIDE SEQUENCE [LARGE SCALE GENOMIC DNA]</scope>
    <source>
        <strain evidence="11 12">PD1</strain>
    </source>
</reference>
<comment type="caution">
    <text evidence="11">The sequence shown here is derived from an EMBL/GenBank/DDBJ whole genome shotgun (WGS) entry which is preliminary data.</text>
</comment>
<evidence type="ECO:0000256" key="9">
    <source>
        <dbReference type="ARBA" id="ARBA00023204"/>
    </source>
</evidence>
<keyword evidence="3" id="KW-0227">DNA damage</keyword>
<evidence type="ECO:0000256" key="2">
    <source>
        <dbReference type="ARBA" id="ARBA00022741"/>
    </source>
</evidence>
<evidence type="ECO:0000259" key="10">
    <source>
        <dbReference type="Pfam" id="PF12705"/>
    </source>
</evidence>
<gene>
    <name evidence="11" type="ORF">M2350_002482</name>
</gene>
<dbReference type="Proteomes" id="UP001204798">
    <property type="component" value="Unassembled WGS sequence"/>
</dbReference>
<evidence type="ECO:0000313" key="11">
    <source>
        <dbReference type="EMBL" id="MCS3920065.1"/>
    </source>
</evidence>
<keyword evidence="1" id="KW-0540">Nuclease</keyword>
<keyword evidence="9" id="KW-0234">DNA repair</keyword>